<keyword evidence="2" id="KW-1185">Reference proteome</keyword>
<protein>
    <submittedName>
        <fullName evidence="1">Uncharacterized protein</fullName>
    </submittedName>
</protein>
<dbReference type="RefSeq" id="WP_115776649.1">
    <property type="nucleotide sequence ID" value="NZ_BMHL01000009.1"/>
</dbReference>
<reference evidence="2" key="1">
    <citation type="journal article" date="2019" name="Int. J. Syst. Evol. Microbiol.">
        <title>The Global Catalogue of Microorganisms (GCM) 10K type strain sequencing project: providing services to taxonomists for standard genome sequencing and annotation.</title>
        <authorList>
            <consortium name="The Broad Institute Genomics Platform"/>
            <consortium name="The Broad Institute Genome Sequencing Center for Infectious Disease"/>
            <person name="Wu L."/>
            <person name="Ma J."/>
        </authorList>
    </citation>
    <scope>NUCLEOTIDE SEQUENCE [LARGE SCALE GENOMIC DNA]</scope>
    <source>
        <strain evidence="2">CGMCC 1.15103</strain>
    </source>
</reference>
<comment type="caution">
    <text evidence="1">The sequence shown here is derived from an EMBL/GenBank/DDBJ whole genome shotgun (WGS) entry which is preliminary data.</text>
</comment>
<dbReference type="Proteomes" id="UP000602004">
    <property type="component" value="Unassembled WGS sequence"/>
</dbReference>
<evidence type="ECO:0000313" key="2">
    <source>
        <dbReference type="Proteomes" id="UP000602004"/>
    </source>
</evidence>
<organism evidence="1 2">
    <name type="scientific">Paraburkholderia caffeinilytica</name>
    <dbReference type="NCBI Taxonomy" id="1761016"/>
    <lineage>
        <taxon>Bacteria</taxon>
        <taxon>Pseudomonadati</taxon>
        <taxon>Pseudomonadota</taxon>
        <taxon>Betaproteobacteria</taxon>
        <taxon>Burkholderiales</taxon>
        <taxon>Burkholderiaceae</taxon>
        <taxon>Paraburkholderia</taxon>
    </lineage>
</organism>
<accession>A0ABQ1N676</accession>
<proteinExistence type="predicted"/>
<evidence type="ECO:0000313" key="1">
    <source>
        <dbReference type="EMBL" id="GGC54676.1"/>
    </source>
</evidence>
<name>A0ABQ1N676_9BURK</name>
<sequence length="132" mass="14740">MTDYFLPPEKTVERIDELCIRLFELWCEERKLVPLAYLLHCWPLTGHDAVAVKRLADAMSDLCQFQTPKLGTRESMLAREIIGYAREIIGEPLPRGNTAANGAGIMWMRTRLANAAGQMPAVTVADLLDGPL</sequence>
<gene>
    <name evidence="1" type="ORF">GCM10011400_47950</name>
</gene>
<dbReference type="EMBL" id="BMHL01000009">
    <property type="protein sequence ID" value="GGC54676.1"/>
    <property type="molecule type" value="Genomic_DNA"/>
</dbReference>